<dbReference type="InParanoid" id="E4ZHG8"/>
<dbReference type="PANTHER" id="PTHR42470:SF2">
    <property type="match status" value="1"/>
</dbReference>
<reference evidence="4" key="1">
    <citation type="journal article" date="2011" name="Nat. Commun.">
        <title>Effector diversification within compartments of the Leptosphaeria maculans genome affected by Repeat-Induced Point mutations.</title>
        <authorList>
            <person name="Rouxel T."/>
            <person name="Grandaubert J."/>
            <person name="Hane J.K."/>
            <person name="Hoede C."/>
            <person name="van de Wouw A.P."/>
            <person name="Couloux A."/>
            <person name="Dominguez V."/>
            <person name="Anthouard V."/>
            <person name="Bally P."/>
            <person name="Bourras S."/>
            <person name="Cozijnsen A.J."/>
            <person name="Ciuffetti L.M."/>
            <person name="Degrave A."/>
            <person name="Dilmaghani A."/>
            <person name="Duret L."/>
            <person name="Fudal I."/>
            <person name="Goodwin S.B."/>
            <person name="Gout L."/>
            <person name="Glaser N."/>
            <person name="Linglin J."/>
            <person name="Kema G.H.J."/>
            <person name="Lapalu N."/>
            <person name="Lawrence C.B."/>
            <person name="May K."/>
            <person name="Meyer M."/>
            <person name="Ollivier B."/>
            <person name="Poulain J."/>
            <person name="Schoch C.L."/>
            <person name="Simon A."/>
            <person name="Spatafora J.W."/>
            <person name="Stachowiak A."/>
            <person name="Turgeon B.G."/>
            <person name="Tyler B.M."/>
            <person name="Vincent D."/>
            <person name="Weissenbach J."/>
            <person name="Amselem J."/>
            <person name="Quesneville H."/>
            <person name="Oliver R.P."/>
            <person name="Wincker P."/>
            <person name="Balesdent M.-H."/>
            <person name="Howlett B.J."/>
        </authorList>
    </citation>
    <scope>NUCLEOTIDE SEQUENCE [LARGE SCALE GENOMIC DNA]</scope>
    <source>
        <strain evidence="4">JN3 / isolate v23.1.3 / race Av1-4-5-6-7-8</strain>
    </source>
</reference>
<dbReference type="OrthoDB" id="5132737at2759"/>
<dbReference type="InterPro" id="IPR057684">
    <property type="entry name" value="DUF7924"/>
</dbReference>
<dbReference type="Pfam" id="PF25545">
    <property type="entry name" value="DUF7924"/>
    <property type="match status" value="1"/>
</dbReference>
<dbReference type="HOGENOM" id="CLU_025457_2_0_1"/>
<feature type="region of interest" description="Disordered" evidence="1">
    <location>
        <begin position="1"/>
        <end position="94"/>
    </location>
</feature>
<evidence type="ECO:0000313" key="4">
    <source>
        <dbReference type="Proteomes" id="UP000002668"/>
    </source>
</evidence>
<dbReference type="EMBL" id="FP929065">
    <property type="protein sequence ID" value="CBX90801.1"/>
    <property type="molecule type" value="Genomic_DNA"/>
</dbReference>
<gene>
    <name evidence="3" type="ORF">LEMA_P058350.1</name>
</gene>
<evidence type="ECO:0000256" key="1">
    <source>
        <dbReference type="SAM" id="MobiDB-lite"/>
    </source>
</evidence>
<feature type="region of interest" description="Disordered" evidence="1">
    <location>
        <begin position="487"/>
        <end position="515"/>
    </location>
</feature>
<protein>
    <recommendedName>
        <fullName evidence="2">DUF7924 domain-containing protein</fullName>
    </recommendedName>
</protein>
<sequence length="515" mass="59081">MTKHFSNLRQIQKQVVEAQKRTRDPEILPSLERPRKRPRTQDTLQTKPHKQAEKQKRPREHEASSSHASLETPAKRVRTSTIPGQKTIGEARIEFWKENGTWPTEEQEKTMDRFQDIVQHALARKRSKSSLRRKRSDASISAETVQTRTPSDQQPREQKSAPYRHPRYEGQLQERGSFMDDHDKGITAQSEKLLAKLLKTPRKPPENTLFSDDTLFKKICKSLRGENETKVILRIADLIFPSAEILADRGAKHLEILRETTNAGWINAIPFYGPRPQPDFGLGFKREAFTREQLQKLQPFISNKLEDCSYIAATYNMYLPFFTSEVKCGASALDVADRQNLHSQTVSLRNLIELFRLVGRLNELDREINGYSISHSNEYVRIWAHYAVIKGEDFTFHRHSIAKFDISPTAEGDQRWKAWTFVMNVLDFWVPDHFQRICSAIDMLPADLNFEVSNLSETQRSDLKLASSRSGLSQQIEVYSLADEGVTSVNQSSNQPITPDTTMAGSSNSKKNKTK</sequence>
<dbReference type="PANTHER" id="PTHR42470">
    <property type="entry name" value="VAST DOMAIN-CONTAINING PROTEIN"/>
    <property type="match status" value="1"/>
</dbReference>
<feature type="region of interest" description="Disordered" evidence="1">
    <location>
        <begin position="123"/>
        <end position="170"/>
    </location>
</feature>
<feature type="compositionally biased region" description="Basic residues" evidence="1">
    <location>
        <begin position="123"/>
        <end position="135"/>
    </location>
</feature>
<dbReference type="AlphaFoldDB" id="E4ZHG8"/>
<feature type="compositionally biased region" description="Polar residues" evidence="1">
    <location>
        <begin position="141"/>
        <end position="153"/>
    </location>
</feature>
<feature type="compositionally biased region" description="Basic and acidic residues" evidence="1">
    <location>
        <begin position="50"/>
        <end position="64"/>
    </location>
</feature>
<feature type="compositionally biased region" description="Polar residues" evidence="1">
    <location>
        <begin position="487"/>
        <end position="509"/>
    </location>
</feature>
<feature type="compositionally biased region" description="Polar residues" evidence="1">
    <location>
        <begin position="1"/>
        <end position="13"/>
    </location>
</feature>
<organism evidence="4">
    <name type="scientific">Leptosphaeria maculans (strain JN3 / isolate v23.1.3 / race Av1-4-5-6-7-8)</name>
    <name type="common">Blackleg fungus</name>
    <name type="synonym">Phoma lingam</name>
    <dbReference type="NCBI Taxonomy" id="985895"/>
    <lineage>
        <taxon>Eukaryota</taxon>
        <taxon>Fungi</taxon>
        <taxon>Dikarya</taxon>
        <taxon>Ascomycota</taxon>
        <taxon>Pezizomycotina</taxon>
        <taxon>Dothideomycetes</taxon>
        <taxon>Pleosporomycetidae</taxon>
        <taxon>Pleosporales</taxon>
        <taxon>Pleosporineae</taxon>
        <taxon>Leptosphaeriaceae</taxon>
        <taxon>Plenodomus</taxon>
        <taxon>Plenodomus lingam/Leptosphaeria maculans species complex</taxon>
    </lineage>
</organism>
<dbReference type="VEuPathDB" id="FungiDB:LEMA_P058350.1"/>
<evidence type="ECO:0000313" key="3">
    <source>
        <dbReference type="EMBL" id="CBX90801.1"/>
    </source>
</evidence>
<evidence type="ECO:0000259" key="2">
    <source>
        <dbReference type="Pfam" id="PF25545"/>
    </source>
</evidence>
<keyword evidence="4" id="KW-1185">Reference proteome</keyword>
<name>E4ZHG8_LEPMJ</name>
<dbReference type="STRING" id="985895.E4ZHG8"/>
<dbReference type="eggNOG" id="ENOG502SK65">
    <property type="taxonomic scope" value="Eukaryota"/>
</dbReference>
<proteinExistence type="predicted"/>
<feature type="domain" description="DUF7924" evidence="2">
    <location>
        <begin position="216"/>
        <end position="441"/>
    </location>
</feature>
<accession>E4ZHG8</accession>
<dbReference type="Proteomes" id="UP000002668">
    <property type="component" value="Genome"/>
</dbReference>